<dbReference type="SUPFAM" id="SSF111331">
    <property type="entry name" value="NAD kinase/diacylglycerol kinase-like"/>
    <property type="match status" value="1"/>
</dbReference>
<dbReference type="InterPro" id="IPR016064">
    <property type="entry name" value="NAD/diacylglycerol_kinase_sf"/>
</dbReference>
<dbReference type="PANTHER" id="PTHR20275:SF0">
    <property type="entry name" value="NAD KINASE"/>
    <property type="match status" value="1"/>
</dbReference>
<keyword evidence="5" id="KW-0067">ATP-binding</keyword>
<dbReference type="HAMAP" id="MF_00361">
    <property type="entry name" value="NAD_kinase"/>
    <property type="match status" value="1"/>
</dbReference>
<dbReference type="EMBL" id="BLIY01000022">
    <property type="protein sequence ID" value="GFE55555.1"/>
    <property type="molecule type" value="Genomic_DNA"/>
</dbReference>
<dbReference type="AlphaFoldDB" id="A0A9W5TCT2"/>
<gene>
    <name evidence="8" type="ORF">BaOVIS_029590</name>
</gene>
<evidence type="ECO:0000256" key="7">
    <source>
        <dbReference type="ARBA" id="ARBA00023027"/>
    </source>
</evidence>
<dbReference type="InterPro" id="IPR002504">
    <property type="entry name" value="NADK"/>
</dbReference>
<dbReference type="GO" id="GO:0019674">
    <property type="term" value="P:NAD+ metabolic process"/>
    <property type="evidence" value="ECO:0007669"/>
    <property type="project" value="InterPro"/>
</dbReference>
<protein>
    <submittedName>
        <fullName evidence="8">NAD(+) NADH kinase domain-containing protein</fullName>
    </submittedName>
</protein>
<dbReference type="GO" id="GO:0005524">
    <property type="term" value="F:ATP binding"/>
    <property type="evidence" value="ECO:0007669"/>
    <property type="project" value="UniProtKB-KW"/>
</dbReference>
<keyword evidence="9" id="KW-1185">Reference proteome</keyword>
<keyword evidence="2" id="KW-0808">Transferase</keyword>
<keyword evidence="3" id="KW-0547">Nucleotide-binding</keyword>
<dbReference type="Proteomes" id="UP001057455">
    <property type="component" value="Unassembled WGS sequence"/>
</dbReference>
<evidence type="ECO:0000256" key="3">
    <source>
        <dbReference type="ARBA" id="ARBA00022741"/>
    </source>
</evidence>
<evidence type="ECO:0000256" key="1">
    <source>
        <dbReference type="ARBA" id="ARBA00010995"/>
    </source>
</evidence>
<sequence>MEPSAKTNYPIVADPAELVKQLCISENLVPSSKEQDVNVIYSRYPRKVMICSSKTDDAIIKAREELVAHIKENYDCIVVIHDRLLSSIEAEAEKLWGEMHNIYTRQAMLKIDDEEDKSVEYGEIDTRDVELIIVIGGDGTILKVIKMFPNIIPPVVGLSMGSMGYMAKFNMEEVKETLTAICDVGLTVSRRRMLHVEIYGDKGELIASRNALNECVIDRGLSPCISTLDVYYKGMYFTTVTGDGLLISTPSGSTAYSMAAGGPIVHPAVHSLLFTVICPHSISYRPVILPYDAIIDVLVPADNRGYARLSVDGNYHHTLKHGCYVRIYASNVAFPLVLPNNTQTGEEWIRSLREHLHWNYRVRQQAVVQEPPAPHMHIGQRFNTTS</sequence>
<evidence type="ECO:0000256" key="2">
    <source>
        <dbReference type="ARBA" id="ARBA00022679"/>
    </source>
</evidence>
<evidence type="ECO:0000313" key="8">
    <source>
        <dbReference type="EMBL" id="GFE55555.1"/>
    </source>
</evidence>
<proteinExistence type="inferred from homology"/>
<dbReference type="InterPro" id="IPR017437">
    <property type="entry name" value="ATP-NAD_kinase_PpnK-typ_C"/>
</dbReference>
<dbReference type="InterPro" id="IPR017438">
    <property type="entry name" value="ATP-NAD_kinase_N"/>
</dbReference>
<evidence type="ECO:0000256" key="4">
    <source>
        <dbReference type="ARBA" id="ARBA00022777"/>
    </source>
</evidence>
<dbReference type="PANTHER" id="PTHR20275">
    <property type="entry name" value="NAD KINASE"/>
    <property type="match status" value="1"/>
</dbReference>
<evidence type="ECO:0000313" key="9">
    <source>
        <dbReference type="Proteomes" id="UP001057455"/>
    </source>
</evidence>
<dbReference type="OrthoDB" id="24581at2759"/>
<evidence type="ECO:0000256" key="6">
    <source>
        <dbReference type="ARBA" id="ARBA00022857"/>
    </source>
</evidence>
<dbReference type="GO" id="GO:0003951">
    <property type="term" value="F:NAD+ kinase activity"/>
    <property type="evidence" value="ECO:0007669"/>
    <property type="project" value="InterPro"/>
</dbReference>
<keyword evidence="4 8" id="KW-0418">Kinase</keyword>
<keyword evidence="6" id="KW-0521">NADP</keyword>
<dbReference type="GO" id="GO:0006741">
    <property type="term" value="P:NADP+ biosynthetic process"/>
    <property type="evidence" value="ECO:0007669"/>
    <property type="project" value="InterPro"/>
</dbReference>
<accession>A0A9W5TCT2</accession>
<comment type="caution">
    <text evidence="8">The sequence shown here is derived from an EMBL/GenBank/DDBJ whole genome shotgun (WGS) entry which is preliminary data.</text>
</comment>
<evidence type="ECO:0000256" key="5">
    <source>
        <dbReference type="ARBA" id="ARBA00022840"/>
    </source>
</evidence>
<dbReference type="FunFam" id="2.60.200.30:FF:000009">
    <property type="entry name" value="Poly(P)/ATP NAD kinase"/>
    <property type="match status" value="1"/>
</dbReference>
<dbReference type="Pfam" id="PF01513">
    <property type="entry name" value="NAD_kinase"/>
    <property type="match status" value="1"/>
</dbReference>
<dbReference type="Pfam" id="PF20143">
    <property type="entry name" value="NAD_kinase_C"/>
    <property type="match status" value="1"/>
</dbReference>
<comment type="similarity">
    <text evidence="1">Belongs to the NAD kinase family.</text>
</comment>
<reference evidence="8" key="1">
    <citation type="submission" date="2019-12" db="EMBL/GenBank/DDBJ databases">
        <title>Genome sequence of Babesia ovis.</title>
        <authorList>
            <person name="Yamagishi J."/>
            <person name="Sevinc F."/>
            <person name="Xuan X."/>
        </authorList>
    </citation>
    <scope>NUCLEOTIDE SEQUENCE</scope>
    <source>
        <strain evidence="8">Selcuk</strain>
    </source>
</reference>
<name>A0A9W5TCT2_BABOV</name>
<dbReference type="Gene3D" id="2.60.200.30">
    <property type="entry name" value="Probable inorganic polyphosphate/atp-NAD kinase, domain 2"/>
    <property type="match status" value="1"/>
</dbReference>
<organism evidence="8 9">
    <name type="scientific">Babesia ovis</name>
    <dbReference type="NCBI Taxonomy" id="5869"/>
    <lineage>
        <taxon>Eukaryota</taxon>
        <taxon>Sar</taxon>
        <taxon>Alveolata</taxon>
        <taxon>Apicomplexa</taxon>
        <taxon>Aconoidasida</taxon>
        <taxon>Piroplasmida</taxon>
        <taxon>Babesiidae</taxon>
        <taxon>Babesia</taxon>
    </lineage>
</organism>
<keyword evidence="7" id="KW-0520">NAD</keyword>
<dbReference type="Gene3D" id="3.40.50.10330">
    <property type="entry name" value="Probable inorganic polyphosphate/atp-NAD kinase, domain 1"/>
    <property type="match status" value="1"/>
</dbReference>